<evidence type="ECO:0000256" key="17">
    <source>
        <dbReference type="SAM" id="MobiDB-lite"/>
    </source>
</evidence>
<keyword evidence="11" id="KW-0695">RNA-directed DNA polymerase</keyword>
<dbReference type="GO" id="GO:0003887">
    <property type="term" value="F:DNA-directed DNA polymerase activity"/>
    <property type="evidence" value="ECO:0007669"/>
    <property type="project" value="UniProtKB-KW"/>
</dbReference>
<evidence type="ECO:0000256" key="3">
    <source>
        <dbReference type="ARBA" id="ARBA00022695"/>
    </source>
</evidence>
<keyword evidence="22" id="KW-1185">Reference proteome</keyword>
<dbReference type="GO" id="GO:0015074">
    <property type="term" value="P:DNA integration"/>
    <property type="evidence" value="ECO:0007669"/>
    <property type="project" value="UniProtKB-KW"/>
</dbReference>
<dbReference type="GO" id="GO:0004519">
    <property type="term" value="F:endonuclease activity"/>
    <property type="evidence" value="ECO:0007669"/>
    <property type="project" value="UniProtKB-KW"/>
</dbReference>
<keyword evidence="14" id="KW-0233">DNA recombination</keyword>
<dbReference type="PROSITE" id="PS50878">
    <property type="entry name" value="RT_POL"/>
    <property type="match status" value="1"/>
</dbReference>
<evidence type="ECO:0000256" key="13">
    <source>
        <dbReference type="ARBA" id="ARBA00023125"/>
    </source>
</evidence>
<dbReference type="EMBL" id="CM002869">
    <property type="protein sequence ID" value="KFK43655.1"/>
    <property type="molecule type" value="Genomic_DNA"/>
</dbReference>
<dbReference type="PANTHER" id="PTHR37984:SF5">
    <property type="entry name" value="PROTEIN NYNRIN-LIKE"/>
    <property type="match status" value="1"/>
</dbReference>
<dbReference type="Pfam" id="PF00078">
    <property type="entry name" value="RVT_1"/>
    <property type="match status" value="1"/>
</dbReference>
<dbReference type="PROSITE" id="PS50994">
    <property type="entry name" value="INTEGRASE"/>
    <property type="match status" value="1"/>
</dbReference>
<keyword evidence="15" id="KW-0511">Multifunctional enzyme</keyword>
<evidence type="ECO:0000256" key="2">
    <source>
        <dbReference type="ARBA" id="ARBA00022679"/>
    </source>
</evidence>
<dbReference type="eggNOG" id="KOG0017">
    <property type="taxonomic scope" value="Eukaryota"/>
</dbReference>
<dbReference type="InterPro" id="IPR012337">
    <property type="entry name" value="RNaseH-like_sf"/>
</dbReference>
<dbReference type="FunFam" id="3.10.10.10:FF:000007">
    <property type="entry name" value="Retrovirus-related Pol polyprotein from transposon 17.6-like Protein"/>
    <property type="match status" value="1"/>
</dbReference>
<dbReference type="InterPro" id="IPR023780">
    <property type="entry name" value="Chromo_domain"/>
</dbReference>
<feature type="region of interest" description="Disordered" evidence="17">
    <location>
        <begin position="284"/>
        <end position="335"/>
    </location>
</feature>
<keyword evidence="4" id="KW-0540">Nuclease</keyword>
<evidence type="ECO:0000256" key="4">
    <source>
        <dbReference type="ARBA" id="ARBA00022722"/>
    </source>
</evidence>
<dbReference type="InterPro" id="IPR043502">
    <property type="entry name" value="DNA/RNA_pol_sf"/>
</dbReference>
<evidence type="ECO:0000256" key="5">
    <source>
        <dbReference type="ARBA" id="ARBA00022723"/>
    </source>
</evidence>
<dbReference type="CDD" id="cd01647">
    <property type="entry name" value="RT_LTR"/>
    <property type="match status" value="1"/>
</dbReference>
<keyword evidence="9" id="KW-0460">Magnesium</keyword>
<dbReference type="PROSITE" id="PS50013">
    <property type="entry name" value="CHROMO_2"/>
    <property type="match status" value="1"/>
</dbReference>
<dbReference type="InterPro" id="IPR036397">
    <property type="entry name" value="RNaseH_sf"/>
</dbReference>
<keyword evidence="2" id="KW-0808">Transferase</keyword>
<dbReference type="Pfam" id="PF17919">
    <property type="entry name" value="RT_RNaseH_2"/>
    <property type="match status" value="1"/>
</dbReference>
<evidence type="ECO:0000256" key="12">
    <source>
        <dbReference type="ARBA" id="ARBA00022932"/>
    </source>
</evidence>
<evidence type="ECO:0000256" key="11">
    <source>
        <dbReference type="ARBA" id="ARBA00022918"/>
    </source>
</evidence>
<dbReference type="Gene3D" id="3.10.20.370">
    <property type="match status" value="1"/>
</dbReference>
<dbReference type="FunFam" id="3.10.20.370:FF:000001">
    <property type="entry name" value="Retrovirus-related Pol polyprotein from transposon 17.6-like protein"/>
    <property type="match status" value="1"/>
</dbReference>
<dbReference type="Pfam" id="PF00385">
    <property type="entry name" value="Chromo"/>
    <property type="match status" value="1"/>
</dbReference>
<keyword evidence="3" id="KW-0548">Nucleotidyltransferase</keyword>
<dbReference type="SUPFAM" id="SSF54160">
    <property type="entry name" value="Chromo domain-like"/>
    <property type="match status" value="1"/>
</dbReference>
<dbReference type="CDD" id="cd09274">
    <property type="entry name" value="RNase_HI_RT_Ty3"/>
    <property type="match status" value="1"/>
</dbReference>
<keyword evidence="10" id="KW-0229">DNA integration</keyword>
<gene>
    <name evidence="21" type="ordered locus">AALP_Aa1g155400</name>
</gene>
<organism evidence="21 22">
    <name type="scientific">Arabis alpina</name>
    <name type="common">Alpine rock-cress</name>
    <dbReference type="NCBI Taxonomy" id="50452"/>
    <lineage>
        <taxon>Eukaryota</taxon>
        <taxon>Viridiplantae</taxon>
        <taxon>Streptophyta</taxon>
        <taxon>Embryophyta</taxon>
        <taxon>Tracheophyta</taxon>
        <taxon>Spermatophyta</taxon>
        <taxon>Magnoliopsida</taxon>
        <taxon>eudicotyledons</taxon>
        <taxon>Gunneridae</taxon>
        <taxon>Pentapetalae</taxon>
        <taxon>rosids</taxon>
        <taxon>malvids</taxon>
        <taxon>Brassicales</taxon>
        <taxon>Brassicaceae</taxon>
        <taxon>Arabideae</taxon>
        <taxon>Arabis</taxon>
    </lineage>
</organism>
<evidence type="ECO:0000256" key="1">
    <source>
        <dbReference type="ARBA" id="ARBA00022670"/>
    </source>
</evidence>
<dbReference type="GO" id="GO:0003964">
    <property type="term" value="F:RNA-directed DNA polymerase activity"/>
    <property type="evidence" value="ECO:0007669"/>
    <property type="project" value="UniProtKB-KW"/>
</dbReference>
<feature type="coiled-coil region" evidence="16">
    <location>
        <begin position="16"/>
        <end position="54"/>
    </location>
</feature>
<keyword evidence="12" id="KW-0239">DNA-directed DNA polymerase</keyword>
<dbReference type="FunFam" id="3.30.70.270:FF:000020">
    <property type="entry name" value="Transposon Tf2-6 polyprotein-like Protein"/>
    <property type="match status" value="1"/>
</dbReference>
<dbReference type="Gene3D" id="3.30.70.270">
    <property type="match status" value="2"/>
</dbReference>
<feature type="domain" description="Integrase catalytic" evidence="20">
    <location>
        <begin position="1120"/>
        <end position="1284"/>
    </location>
</feature>
<keyword evidence="8" id="KW-0378">Hydrolase</keyword>
<dbReference type="Gene3D" id="3.30.420.10">
    <property type="entry name" value="Ribonuclease H-like superfamily/Ribonuclease H"/>
    <property type="match status" value="1"/>
</dbReference>
<protein>
    <recommendedName>
        <fullName evidence="23">Reverse transcriptase</fullName>
    </recommendedName>
</protein>
<dbReference type="SUPFAM" id="SSF56672">
    <property type="entry name" value="DNA/RNA polymerases"/>
    <property type="match status" value="1"/>
</dbReference>
<dbReference type="Gramene" id="KFK43655">
    <property type="protein sequence ID" value="KFK43655"/>
    <property type="gene ID" value="AALP_AA1G155400"/>
</dbReference>
<feature type="domain" description="Reverse transcriptase" evidence="19">
    <location>
        <begin position="603"/>
        <end position="782"/>
    </location>
</feature>
<evidence type="ECO:0000259" key="19">
    <source>
        <dbReference type="PROSITE" id="PS50878"/>
    </source>
</evidence>
<evidence type="ECO:0000256" key="9">
    <source>
        <dbReference type="ARBA" id="ARBA00022842"/>
    </source>
</evidence>
<dbReference type="InterPro" id="IPR050951">
    <property type="entry name" value="Retrovirus_Pol_polyprotein"/>
</dbReference>
<name>A0A087HNF3_ARAAL</name>
<evidence type="ECO:0000256" key="15">
    <source>
        <dbReference type="ARBA" id="ARBA00023268"/>
    </source>
</evidence>
<dbReference type="InterPro" id="IPR000477">
    <property type="entry name" value="RT_dom"/>
</dbReference>
<keyword evidence="5" id="KW-0479">Metal-binding</keyword>
<dbReference type="Pfam" id="PF24626">
    <property type="entry name" value="SH3_Tf2-1"/>
    <property type="match status" value="1"/>
</dbReference>
<dbReference type="OrthoDB" id="1933428at2759"/>
<dbReference type="Pfam" id="PF03732">
    <property type="entry name" value="Retrotrans_gag"/>
    <property type="match status" value="1"/>
</dbReference>
<dbReference type="SUPFAM" id="SSF53098">
    <property type="entry name" value="Ribonuclease H-like"/>
    <property type="match status" value="1"/>
</dbReference>
<dbReference type="GO" id="GO:0004190">
    <property type="term" value="F:aspartic-type endopeptidase activity"/>
    <property type="evidence" value="ECO:0007669"/>
    <property type="project" value="UniProtKB-KW"/>
</dbReference>
<dbReference type="Gene3D" id="3.10.10.10">
    <property type="entry name" value="HIV Type 1 Reverse Transcriptase, subunit A, domain 1"/>
    <property type="match status" value="1"/>
</dbReference>
<feature type="domain" description="Chromo" evidence="18">
    <location>
        <begin position="1428"/>
        <end position="1462"/>
    </location>
</feature>
<dbReference type="InterPro" id="IPR000953">
    <property type="entry name" value="Chromo/chromo_shadow_dom"/>
</dbReference>
<feature type="region of interest" description="Disordered" evidence="17">
    <location>
        <begin position="1508"/>
        <end position="1548"/>
    </location>
</feature>
<proteinExistence type="predicted"/>
<dbReference type="InterPro" id="IPR005162">
    <property type="entry name" value="Retrotrans_gag_dom"/>
</dbReference>
<dbReference type="PANTHER" id="PTHR37984">
    <property type="entry name" value="PROTEIN CBG26694"/>
    <property type="match status" value="1"/>
</dbReference>
<evidence type="ECO:0000256" key="8">
    <source>
        <dbReference type="ARBA" id="ARBA00022801"/>
    </source>
</evidence>
<dbReference type="GO" id="GO:0006310">
    <property type="term" value="P:DNA recombination"/>
    <property type="evidence" value="ECO:0007669"/>
    <property type="project" value="UniProtKB-KW"/>
</dbReference>
<feature type="compositionally biased region" description="Polar residues" evidence="17">
    <location>
        <begin position="1521"/>
        <end position="1548"/>
    </location>
</feature>
<evidence type="ECO:0000313" key="22">
    <source>
        <dbReference type="Proteomes" id="UP000029120"/>
    </source>
</evidence>
<sequence>MAPKPDPKVTQMAKMMEEMRLEMNRMRDSYSQEKVKHLNDVERLERRIRAAEEIQRDAPLVTPVPVVTNSLMSSPAPSHPELVQREGKAVDTGTSSASPVIPPPPVSGEIQTSMLPQPHWRPPETGNNPLTRKLELPLFDEGKVENWILRADQYFGMGITRRPRRLRHWESLKQRVLDNFSSGDGCTSGERLMRLNQTGTVREYCREFIALASNAPELQDSALEIAFMAGLRPSIRARMKSFGPRHLEKMMSVAKTVADWDLEEEDTPARTLGGSVLHRMGHNKPMGQNTTAGPKHHTGPVATKPRNSNGLGSNTASFQGGDKRNSGAHNRLKPPYRKLTPEEIEYRRVNKLCYRCDESWHVRHLCPKKEFTVLIKQTDGSETEFEDPDNSYYYEEDEQEMTTIAELSLNSMVGISSPRTMKLKGSIAGKEGRGKCKNLKLLMQGIMVTSSFLPLELGTADVILGIQWLMSVGDMRCNWKLQVLQFQVNGEWVSLKGDPSLCCTPVSLKALWKTVEQQGQGMVVEFGGMQITDENWSTKVPQGLRALIKSFQGVFEEPHELPPSRGREHIICLEPGAPPVNVRPFRYPQIQKEEIERQVASMLGAGIVRDSRSPFSSPVLLVKKKDGSWRFCVDYRALNKATVSDSYPIPMIDQLLDELHGANIFSKLDLRSGYHQILVKAEDVAKTAFRTHDGHYEFLVMPFGLKNAPATFQALMNDLFRPHLRRFVLVFFDDILVYSSNLEEHKEHLTMVLQILQNNKLFANPKKCQFGSSEIEYLGHIISGQGVSADQEKIKAMIEWPEPRNVKALRGFLGLTGYYRKFVSRYGEKAKPLTTLLKKDQFKWGKEAAVAFTTLKEAMTSVSVLALADFNELFVVESDASGTGLGAVLMQKQKPLAFFSQALTERQRMKSVYERELMAIVFAIQKWRHYLLGRRFLVRTDQKSLKFLFEQREINLEYQKWLTKILGFNFEIQYKPGLENRAADALSRKEAVPLLFALSIPAVLQLNEIESAVDQDPVLKKIKDDWLQDPSSQPDYTVVQGRLLWKGRLVIPTGSAWIEVILKEFHDGKVGGHGGVLKTQRRISALFFWKGMLGKIREYVAACHVCQRHKYSTLAPAGLLQPLPIPEAVWEDISMDFIEGLPKSAGMELIMVVVDRLTKYGHFVGLKHPLDATTVASVFIQEIVRLHGFPKTLVSDRDRLFTGKFWGEMFKLVGTKLCFSTAYHPQSDGQSEVTNRGLETYPRCFTSDKPQTWAQFLPWAELSYNTSYHSSIHMTPFQAVYGREPPALRRYENGSTHVADLETKLQERDSMLQLLKQHLLRAQQMMKARADGHRRDVVFAVGDWVYLKLRPYRQQSLARRSNEKLSARYYGPYEIEARVGAVAYKLKLPKDSKVHHTFHVSLLKAAIGSPFTPTDLPPQLNIEGILEAVPEAVLGTRINQRTGQEELLIKWKGLPPHDNSWEWKGVIEDQFPNLDLEDKVCLKERGIDTIELDKPVILHQYRRRNNLHKKEASLSDKVEASGSSKDTSANAKSPGTVDQRNNNNELAE</sequence>
<dbReference type="InterPro" id="IPR001584">
    <property type="entry name" value="Integrase_cat-core"/>
</dbReference>
<dbReference type="GO" id="GO:0046872">
    <property type="term" value="F:metal ion binding"/>
    <property type="evidence" value="ECO:0007669"/>
    <property type="project" value="UniProtKB-KW"/>
</dbReference>
<dbReference type="Proteomes" id="UP000029120">
    <property type="component" value="Chromosome 1"/>
</dbReference>
<evidence type="ECO:0000259" key="20">
    <source>
        <dbReference type="PROSITE" id="PS50994"/>
    </source>
</evidence>
<dbReference type="InterPro" id="IPR041588">
    <property type="entry name" value="Integrase_H2C2"/>
</dbReference>
<evidence type="ECO:0000256" key="10">
    <source>
        <dbReference type="ARBA" id="ARBA00022908"/>
    </source>
</evidence>
<keyword evidence="1" id="KW-0645">Protease</keyword>
<evidence type="ECO:0000313" key="21">
    <source>
        <dbReference type="EMBL" id="KFK43655.1"/>
    </source>
</evidence>
<dbReference type="SMART" id="SM00298">
    <property type="entry name" value="CHROMO"/>
    <property type="match status" value="1"/>
</dbReference>
<evidence type="ECO:0000256" key="6">
    <source>
        <dbReference type="ARBA" id="ARBA00022750"/>
    </source>
</evidence>
<accession>A0A087HNF3</accession>
<reference evidence="22" key="1">
    <citation type="journal article" date="2015" name="Nat. Plants">
        <title>Genome expansion of Arabis alpina linked with retrotransposition and reduced symmetric DNA methylation.</title>
        <authorList>
            <person name="Willing E.M."/>
            <person name="Rawat V."/>
            <person name="Mandakova T."/>
            <person name="Maumus F."/>
            <person name="James G.V."/>
            <person name="Nordstroem K.J."/>
            <person name="Becker C."/>
            <person name="Warthmann N."/>
            <person name="Chica C."/>
            <person name="Szarzynska B."/>
            <person name="Zytnicki M."/>
            <person name="Albani M.C."/>
            <person name="Kiefer C."/>
            <person name="Bergonzi S."/>
            <person name="Castaings L."/>
            <person name="Mateos J.L."/>
            <person name="Berns M.C."/>
            <person name="Bujdoso N."/>
            <person name="Piofczyk T."/>
            <person name="de Lorenzo L."/>
            <person name="Barrero-Sicilia C."/>
            <person name="Mateos I."/>
            <person name="Piednoel M."/>
            <person name="Hagmann J."/>
            <person name="Chen-Min-Tao R."/>
            <person name="Iglesias-Fernandez R."/>
            <person name="Schuster S.C."/>
            <person name="Alonso-Blanco C."/>
            <person name="Roudier F."/>
            <person name="Carbonero P."/>
            <person name="Paz-Ares J."/>
            <person name="Davis S.J."/>
            <person name="Pecinka A."/>
            <person name="Quesneville H."/>
            <person name="Colot V."/>
            <person name="Lysak M.A."/>
            <person name="Weigel D."/>
            <person name="Coupland G."/>
            <person name="Schneeberger K."/>
        </authorList>
    </citation>
    <scope>NUCLEOTIDE SEQUENCE [LARGE SCALE GENOMIC DNA]</scope>
    <source>
        <strain evidence="22">cv. Pajares</strain>
    </source>
</reference>
<dbReference type="Pfam" id="PF17921">
    <property type="entry name" value="Integrase_H2C2"/>
    <property type="match status" value="1"/>
</dbReference>
<keyword evidence="13" id="KW-0238">DNA-binding</keyword>
<evidence type="ECO:0000256" key="14">
    <source>
        <dbReference type="ARBA" id="ARBA00023172"/>
    </source>
</evidence>
<dbReference type="InterPro" id="IPR041577">
    <property type="entry name" value="RT_RNaseH_2"/>
</dbReference>
<evidence type="ECO:0000256" key="16">
    <source>
        <dbReference type="SAM" id="Coils"/>
    </source>
</evidence>
<feature type="compositionally biased region" description="Basic and acidic residues" evidence="17">
    <location>
        <begin position="1508"/>
        <end position="1519"/>
    </location>
</feature>
<evidence type="ECO:0000256" key="7">
    <source>
        <dbReference type="ARBA" id="ARBA00022759"/>
    </source>
</evidence>
<keyword evidence="7" id="KW-0255">Endonuclease</keyword>
<evidence type="ECO:0008006" key="23">
    <source>
        <dbReference type="Google" id="ProtNLM"/>
    </source>
</evidence>
<dbReference type="InterPro" id="IPR056924">
    <property type="entry name" value="SH3_Tf2-1"/>
</dbReference>
<dbReference type="InterPro" id="IPR016197">
    <property type="entry name" value="Chromo-like_dom_sf"/>
</dbReference>
<dbReference type="InterPro" id="IPR043128">
    <property type="entry name" value="Rev_trsase/Diguanyl_cyclase"/>
</dbReference>
<feature type="compositionally biased region" description="Polar residues" evidence="17">
    <location>
        <begin position="305"/>
        <end position="318"/>
    </location>
</feature>
<evidence type="ECO:0000259" key="18">
    <source>
        <dbReference type="PROSITE" id="PS50013"/>
    </source>
</evidence>
<dbReference type="Gene3D" id="2.40.50.40">
    <property type="match status" value="1"/>
</dbReference>
<keyword evidence="16" id="KW-0175">Coiled coil</keyword>
<dbReference type="GO" id="GO:0006508">
    <property type="term" value="P:proteolysis"/>
    <property type="evidence" value="ECO:0007669"/>
    <property type="project" value="UniProtKB-KW"/>
</dbReference>
<keyword evidence="6" id="KW-0064">Aspartyl protease</keyword>
<dbReference type="Gene3D" id="1.10.340.70">
    <property type="match status" value="1"/>
</dbReference>
<dbReference type="GO" id="GO:0003677">
    <property type="term" value="F:DNA binding"/>
    <property type="evidence" value="ECO:0007669"/>
    <property type="project" value="UniProtKB-KW"/>
</dbReference>